<proteinExistence type="predicted"/>
<reference evidence="3" key="1">
    <citation type="submission" date="2016-04" db="EMBL/GenBank/DDBJ databases">
        <title>Cephalotus genome sequencing.</title>
        <authorList>
            <person name="Fukushima K."/>
            <person name="Hasebe M."/>
            <person name="Fang X."/>
        </authorList>
    </citation>
    <scope>NUCLEOTIDE SEQUENCE [LARGE SCALE GENOMIC DNA]</scope>
    <source>
        <strain evidence="3">cv. St1</strain>
    </source>
</reference>
<comment type="caution">
    <text evidence="2">The sequence shown here is derived from an EMBL/GenBank/DDBJ whole genome shotgun (WGS) entry which is preliminary data.</text>
</comment>
<dbReference type="InterPro" id="IPR055411">
    <property type="entry name" value="LRR_FXL15/At3g58940/PEG3-like"/>
</dbReference>
<accession>A0A1Q3AYD5</accession>
<dbReference type="InterPro" id="IPR050232">
    <property type="entry name" value="FBL13/AtMIF1-like"/>
</dbReference>
<dbReference type="InterPro" id="IPR032675">
    <property type="entry name" value="LRR_dom_sf"/>
</dbReference>
<dbReference type="InParanoid" id="A0A1Q3AYD5"/>
<dbReference type="Gene3D" id="3.80.10.10">
    <property type="entry name" value="Ribonuclease Inhibitor"/>
    <property type="match status" value="1"/>
</dbReference>
<gene>
    <name evidence="2" type="ORF">CFOL_v3_04184</name>
</gene>
<dbReference type="PANTHER" id="PTHR31900:SF30">
    <property type="entry name" value="SUPERFAMILY PROTEIN, PUTATIVE-RELATED"/>
    <property type="match status" value="1"/>
</dbReference>
<dbReference type="STRING" id="3775.A0A1Q3AYD5"/>
<sequence length="172" mass="19194">MPPADLFTSSTLVVLKLDITLELNVPTRVCLPSLKVLHLKHVAYAADDSLERLIASCPVLEDFESCNWDKIRKLTISSRTLKRLTIINFIGDDVCVFDTVINAPSLVYLRYLHHVPNGCSLTANLYSVVEATIGSLTEFFKGISNVRSLHLVNDAVELNLLTFSLLYFLALE</sequence>
<keyword evidence="3" id="KW-1185">Reference proteome</keyword>
<organism evidence="2 3">
    <name type="scientific">Cephalotus follicularis</name>
    <name type="common">Albany pitcher plant</name>
    <dbReference type="NCBI Taxonomy" id="3775"/>
    <lineage>
        <taxon>Eukaryota</taxon>
        <taxon>Viridiplantae</taxon>
        <taxon>Streptophyta</taxon>
        <taxon>Embryophyta</taxon>
        <taxon>Tracheophyta</taxon>
        <taxon>Spermatophyta</taxon>
        <taxon>Magnoliopsida</taxon>
        <taxon>eudicotyledons</taxon>
        <taxon>Gunneridae</taxon>
        <taxon>Pentapetalae</taxon>
        <taxon>rosids</taxon>
        <taxon>fabids</taxon>
        <taxon>Oxalidales</taxon>
        <taxon>Cephalotaceae</taxon>
        <taxon>Cephalotus</taxon>
    </lineage>
</organism>
<dbReference type="Pfam" id="PF24758">
    <property type="entry name" value="LRR_At5g56370"/>
    <property type="match status" value="1"/>
</dbReference>
<dbReference type="Proteomes" id="UP000187406">
    <property type="component" value="Unassembled WGS sequence"/>
</dbReference>
<evidence type="ECO:0000313" key="2">
    <source>
        <dbReference type="EMBL" id="GAV60655.1"/>
    </source>
</evidence>
<dbReference type="AlphaFoldDB" id="A0A1Q3AYD5"/>
<protein>
    <submittedName>
        <fullName evidence="2">LRR_2 domain-containing protein</fullName>
    </submittedName>
</protein>
<dbReference type="EMBL" id="BDDD01000163">
    <property type="protein sequence ID" value="GAV60655.1"/>
    <property type="molecule type" value="Genomic_DNA"/>
</dbReference>
<name>A0A1Q3AYD5_CEPFO</name>
<dbReference type="PANTHER" id="PTHR31900">
    <property type="entry name" value="F-BOX/RNI SUPERFAMILY PROTEIN-RELATED"/>
    <property type="match status" value="1"/>
</dbReference>
<evidence type="ECO:0000259" key="1">
    <source>
        <dbReference type="Pfam" id="PF24758"/>
    </source>
</evidence>
<dbReference type="OrthoDB" id="999642at2759"/>
<evidence type="ECO:0000313" key="3">
    <source>
        <dbReference type="Proteomes" id="UP000187406"/>
    </source>
</evidence>
<feature type="domain" description="F-box/LRR-repeat protein 15/At3g58940/PEG3-like LRR" evidence="1">
    <location>
        <begin position="2"/>
        <end position="112"/>
    </location>
</feature>
<dbReference type="SUPFAM" id="SSF52047">
    <property type="entry name" value="RNI-like"/>
    <property type="match status" value="1"/>
</dbReference>